<dbReference type="AlphaFoldDB" id="A0A8J7SBT7"/>
<dbReference type="InterPro" id="IPR002145">
    <property type="entry name" value="CopG"/>
</dbReference>
<name>A0A8J7SBT7_9BACT</name>
<keyword evidence="3" id="KW-1185">Reference proteome</keyword>
<protein>
    <submittedName>
        <fullName evidence="2">Ribbon-helix-helix protein, CopG family</fullName>
    </submittedName>
</protein>
<sequence length="72" mass="8185">MQGENLALAPTRRTFRKKESKGLNNVVSLRISDQEKRVLDRISAATQSNLSDLVRKALDFWLATRSGIRMEP</sequence>
<dbReference type="RefSeq" id="WP_199387101.1">
    <property type="nucleotide sequence ID" value="NZ_JAEMHM010000034.1"/>
</dbReference>
<dbReference type="GO" id="GO:0006355">
    <property type="term" value="P:regulation of DNA-templated transcription"/>
    <property type="evidence" value="ECO:0007669"/>
    <property type="project" value="InterPro"/>
</dbReference>
<comment type="caution">
    <text evidence="2">The sequence shown here is derived from an EMBL/GenBank/DDBJ whole genome shotgun (WGS) entry which is preliminary data.</text>
</comment>
<dbReference type="Proteomes" id="UP000636888">
    <property type="component" value="Unassembled WGS sequence"/>
</dbReference>
<evidence type="ECO:0000259" key="1">
    <source>
        <dbReference type="Pfam" id="PF01402"/>
    </source>
</evidence>
<feature type="domain" description="Ribbon-helix-helix protein CopG" evidence="1">
    <location>
        <begin position="26"/>
        <end position="64"/>
    </location>
</feature>
<proteinExistence type="predicted"/>
<accession>A0A8J7SBT7</accession>
<gene>
    <name evidence="2" type="ORF">JFN93_24885</name>
</gene>
<evidence type="ECO:0000313" key="2">
    <source>
        <dbReference type="EMBL" id="MBJ6727956.1"/>
    </source>
</evidence>
<organism evidence="2 3">
    <name type="scientific">Geomesophilobacter sediminis</name>
    <dbReference type="NCBI Taxonomy" id="2798584"/>
    <lineage>
        <taxon>Bacteria</taxon>
        <taxon>Pseudomonadati</taxon>
        <taxon>Thermodesulfobacteriota</taxon>
        <taxon>Desulfuromonadia</taxon>
        <taxon>Geobacterales</taxon>
        <taxon>Geobacteraceae</taxon>
        <taxon>Geomesophilobacter</taxon>
    </lineage>
</organism>
<evidence type="ECO:0000313" key="3">
    <source>
        <dbReference type="Proteomes" id="UP000636888"/>
    </source>
</evidence>
<dbReference type="Pfam" id="PF01402">
    <property type="entry name" value="RHH_1"/>
    <property type="match status" value="1"/>
</dbReference>
<dbReference type="EMBL" id="JAEMHM010000034">
    <property type="protein sequence ID" value="MBJ6727956.1"/>
    <property type="molecule type" value="Genomic_DNA"/>
</dbReference>
<reference evidence="2" key="1">
    <citation type="submission" date="2020-12" db="EMBL/GenBank/DDBJ databases">
        <title>Geomonas sp. Red875, isolated from river sediment.</title>
        <authorList>
            <person name="Xu Z."/>
            <person name="Zhang Z."/>
            <person name="Masuda Y."/>
            <person name="Itoh H."/>
            <person name="Senoo K."/>
        </authorList>
    </citation>
    <scope>NUCLEOTIDE SEQUENCE</scope>
    <source>
        <strain evidence="2">Red875</strain>
    </source>
</reference>